<organism evidence="1 2">
    <name type="scientific">Parascaris univalens</name>
    <name type="common">Nematode worm</name>
    <dbReference type="NCBI Taxonomy" id="6257"/>
    <lineage>
        <taxon>Eukaryota</taxon>
        <taxon>Metazoa</taxon>
        <taxon>Ecdysozoa</taxon>
        <taxon>Nematoda</taxon>
        <taxon>Chromadorea</taxon>
        <taxon>Rhabditida</taxon>
        <taxon>Spirurina</taxon>
        <taxon>Ascaridomorpha</taxon>
        <taxon>Ascaridoidea</taxon>
        <taxon>Ascarididae</taxon>
        <taxon>Parascaris</taxon>
    </lineage>
</organism>
<dbReference type="AlphaFoldDB" id="A0A915BFK3"/>
<dbReference type="WBParaSite" id="PgR037_g107_t03">
    <property type="protein sequence ID" value="PgR037_g107_t03"/>
    <property type="gene ID" value="PgR037_g107"/>
</dbReference>
<keyword evidence="1" id="KW-1185">Reference proteome</keyword>
<dbReference type="Proteomes" id="UP000887569">
    <property type="component" value="Unplaced"/>
</dbReference>
<evidence type="ECO:0000313" key="2">
    <source>
        <dbReference type="WBParaSite" id="PgR037_g107_t03"/>
    </source>
</evidence>
<reference evidence="2" key="1">
    <citation type="submission" date="2022-11" db="UniProtKB">
        <authorList>
            <consortium name="WormBaseParasite"/>
        </authorList>
    </citation>
    <scope>IDENTIFICATION</scope>
</reference>
<sequence>MASQRSAINYYYSVKNSYGAVDISNKYIKHVRTVLTAAFFTLFTALPYDGIIKAMEFITLIYFENSKKAYLKVCDSRALFTSSLG</sequence>
<evidence type="ECO:0000313" key="1">
    <source>
        <dbReference type="Proteomes" id="UP000887569"/>
    </source>
</evidence>
<proteinExistence type="predicted"/>
<name>A0A915BFK3_PARUN</name>
<protein>
    <submittedName>
        <fullName evidence="2">Uncharacterized protein</fullName>
    </submittedName>
</protein>
<accession>A0A915BFK3</accession>